<keyword evidence="2" id="KW-0472">Membrane</keyword>
<organism evidence="4 5">
    <name type="scientific">Oceanitalea stevensii</name>
    <dbReference type="NCBI Taxonomy" id="2763072"/>
    <lineage>
        <taxon>Bacteria</taxon>
        <taxon>Bacillati</taxon>
        <taxon>Actinomycetota</taxon>
        <taxon>Actinomycetes</taxon>
        <taxon>Micrococcales</taxon>
        <taxon>Bogoriellaceae</taxon>
        <taxon>Georgenia</taxon>
    </lineage>
</organism>
<evidence type="ECO:0000256" key="3">
    <source>
        <dbReference type="SAM" id="SignalP"/>
    </source>
</evidence>
<reference evidence="4 5" key="1">
    <citation type="submission" date="2020-08" db="EMBL/GenBank/DDBJ databases">
        <title>A Genomic Blueprint of the Chicken Gut Microbiome.</title>
        <authorList>
            <person name="Gilroy R."/>
            <person name="Ravi A."/>
            <person name="Getino M."/>
            <person name="Pursley I."/>
            <person name="Horton D.L."/>
            <person name="Alikhan N.-F."/>
            <person name="Baker D."/>
            <person name="Gharbi K."/>
            <person name="Hall N."/>
            <person name="Watson M."/>
            <person name="Adriaenssens E.M."/>
            <person name="Foster-Nyarko E."/>
            <person name="Jarju S."/>
            <person name="Secka A."/>
            <person name="Antonio M."/>
            <person name="Oren A."/>
            <person name="Chaudhuri R."/>
            <person name="La Ragione R.M."/>
            <person name="Hildebrand F."/>
            <person name="Pallen M.J."/>
        </authorList>
    </citation>
    <scope>NUCLEOTIDE SEQUENCE [LARGE SCALE GENOMIC DNA]</scope>
    <source>
        <strain evidence="4 5">Sa1BUA1</strain>
    </source>
</reference>
<keyword evidence="3" id="KW-0732">Signal</keyword>
<feature type="signal peptide" evidence="3">
    <location>
        <begin position="1"/>
        <end position="24"/>
    </location>
</feature>
<name>A0ABR8YZQ9_9MICO</name>
<keyword evidence="5" id="KW-1185">Reference proteome</keyword>
<keyword evidence="2" id="KW-0812">Transmembrane</keyword>
<evidence type="ECO:0000256" key="1">
    <source>
        <dbReference type="SAM" id="MobiDB-lite"/>
    </source>
</evidence>
<accession>A0ABR8YZQ9</accession>
<evidence type="ECO:0000313" key="5">
    <source>
        <dbReference type="Proteomes" id="UP000661894"/>
    </source>
</evidence>
<keyword evidence="2" id="KW-1133">Transmembrane helix</keyword>
<dbReference type="Proteomes" id="UP000661894">
    <property type="component" value="Unassembled WGS sequence"/>
</dbReference>
<dbReference type="EMBL" id="JACSPO010000001">
    <property type="protein sequence ID" value="MBD8061567.1"/>
    <property type="molecule type" value="Genomic_DNA"/>
</dbReference>
<feature type="transmembrane region" description="Helical" evidence="2">
    <location>
        <begin position="213"/>
        <end position="231"/>
    </location>
</feature>
<comment type="caution">
    <text evidence="4">The sequence shown here is derived from an EMBL/GenBank/DDBJ whole genome shotgun (WGS) entry which is preliminary data.</text>
</comment>
<dbReference type="RefSeq" id="WP_251838669.1">
    <property type="nucleotide sequence ID" value="NZ_JACSPO010000001.1"/>
</dbReference>
<proteinExistence type="predicted"/>
<gene>
    <name evidence="4" type="ORF">H9624_04420</name>
</gene>
<evidence type="ECO:0000313" key="4">
    <source>
        <dbReference type="EMBL" id="MBD8061567.1"/>
    </source>
</evidence>
<feature type="chain" id="PRO_5045484930" evidence="3">
    <location>
        <begin position="25"/>
        <end position="268"/>
    </location>
</feature>
<feature type="region of interest" description="Disordered" evidence="1">
    <location>
        <begin position="247"/>
        <end position="268"/>
    </location>
</feature>
<evidence type="ECO:0000256" key="2">
    <source>
        <dbReference type="SAM" id="Phobius"/>
    </source>
</evidence>
<sequence length="268" mass="27737">MTRRRLAGLLLAATVLLHPAAATAATDAPSEPTPSAPATDVPAEVSAWFAEEGDDAVADLGEDLTLGAPRRVATWNDAYVSGEEPDVPAAPVDEWVATVVRRTPETPEPVGVVRAGAEGDSLELLDVTEDTELAAALQEIPSGTVLIRDDTVEGWFGLLEGEVWPLTEGARTVLQGALPAEVFQDFLAAWRGESPPAAVPSTSEGEGGTLSPLIPIGVIVLAGAGVAILLVRQYRQADSRIVADVHAGMAPPPEDADADGPRPEQPGG</sequence>
<protein>
    <submittedName>
        <fullName evidence="4">Uncharacterized protein</fullName>
    </submittedName>
</protein>